<evidence type="ECO:0000313" key="7">
    <source>
        <dbReference type="EMBL" id="CAL1409959.1"/>
    </source>
</evidence>
<dbReference type="AlphaFoldDB" id="A0AAV2GIH0"/>
<keyword evidence="3 6" id="KW-0713">Self-incompatibility</keyword>
<reference evidence="7 8" key="1">
    <citation type="submission" date="2024-04" db="EMBL/GenBank/DDBJ databases">
        <authorList>
            <person name="Fracassetti M."/>
        </authorList>
    </citation>
    <scope>NUCLEOTIDE SEQUENCE [LARGE SCALE GENOMIC DNA]</scope>
</reference>
<evidence type="ECO:0000313" key="8">
    <source>
        <dbReference type="Proteomes" id="UP001497516"/>
    </source>
</evidence>
<comment type="similarity">
    <text evidence="2 6">Belongs to the plant self-incompatibility (S1) protein family.</text>
</comment>
<evidence type="ECO:0000256" key="5">
    <source>
        <dbReference type="ARBA" id="ARBA00022729"/>
    </source>
</evidence>
<evidence type="ECO:0000256" key="4">
    <source>
        <dbReference type="ARBA" id="ARBA00022525"/>
    </source>
</evidence>
<name>A0AAV2GIH0_9ROSI</name>
<feature type="chain" id="PRO_5043104519" description="S-protein homolog" evidence="6">
    <location>
        <begin position="26"/>
        <end position="160"/>
    </location>
</feature>
<dbReference type="PANTHER" id="PTHR31232:SF142">
    <property type="entry name" value="S-PROTEIN HOMOLOG"/>
    <property type="match status" value="1"/>
</dbReference>
<evidence type="ECO:0000256" key="3">
    <source>
        <dbReference type="ARBA" id="ARBA00022471"/>
    </source>
</evidence>
<keyword evidence="5 6" id="KW-0732">Signal</keyword>
<dbReference type="GO" id="GO:0005576">
    <property type="term" value="C:extracellular region"/>
    <property type="evidence" value="ECO:0007669"/>
    <property type="project" value="UniProtKB-SubCell"/>
</dbReference>
<evidence type="ECO:0000256" key="2">
    <source>
        <dbReference type="ARBA" id="ARBA00005581"/>
    </source>
</evidence>
<keyword evidence="4 6" id="KW-0964">Secreted</keyword>
<accession>A0AAV2GIH0</accession>
<protein>
    <recommendedName>
        <fullName evidence="6">S-protein homolog</fullName>
    </recommendedName>
</protein>
<dbReference type="Proteomes" id="UP001497516">
    <property type="component" value="Chromosome 9"/>
</dbReference>
<dbReference type="PANTHER" id="PTHR31232">
    <property type="match status" value="1"/>
</dbReference>
<dbReference type="EMBL" id="OZ034822">
    <property type="protein sequence ID" value="CAL1409959.1"/>
    <property type="molecule type" value="Genomic_DNA"/>
</dbReference>
<dbReference type="InterPro" id="IPR010264">
    <property type="entry name" value="Self-incomp_S1"/>
</dbReference>
<proteinExistence type="inferred from homology"/>
<feature type="signal peptide" evidence="6">
    <location>
        <begin position="1"/>
        <end position="25"/>
    </location>
</feature>
<organism evidence="7 8">
    <name type="scientific">Linum trigynum</name>
    <dbReference type="NCBI Taxonomy" id="586398"/>
    <lineage>
        <taxon>Eukaryota</taxon>
        <taxon>Viridiplantae</taxon>
        <taxon>Streptophyta</taxon>
        <taxon>Embryophyta</taxon>
        <taxon>Tracheophyta</taxon>
        <taxon>Spermatophyta</taxon>
        <taxon>Magnoliopsida</taxon>
        <taxon>eudicotyledons</taxon>
        <taxon>Gunneridae</taxon>
        <taxon>Pentapetalae</taxon>
        <taxon>rosids</taxon>
        <taxon>fabids</taxon>
        <taxon>Malpighiales</taxon>
        <taxon>Linaceae</taxon>
        <taxon>Linum</taxon>
    </lineage>
</organism>
<dbReference type="GO" id="GO:0060320">
    <property type="term" value="P:rejection of self pollen"/>
    <property type="evidence" value="ECO:0007669"/>
    <property type="project" value="UniProtKB-KW"/>
</dbReference>
<gene>
    <name evidence="7" type="ORF">LTRI10_LOCUS49415</name>
</gene>
<dbReference type="Pfam" id="PF05938">
    <property type="entry name" value="Self-incomp_S1"/>
    <property type="match status" value="1"/>
</dbReference>
<comment type="subcellular location">
    <subcellularLocation>
        <location evidence="1 6">Secreted</location>
    </subcellularLocation>
</comment>
<sequence length="160" mass="17821">MNAAAVTAAALLLSTILTTTATGQADDVAQPEWSLWPYKHVHISNELGSSVVMTVHCRGKRFLMKTKDLGVQYVGDGGEYTWRFRPGFFGVTKYPCHVTAVHGSQSVHVDFVSYSSRNRHSFVEHKNNVYWAVKRTGVYARDVTKGASGDVLKYVWVHDS</sequence>
<evidence type="ECO:0000256" key="1">
    <source>
        <dbReference type="ARBA" id="ARBA00004613"/>
    </source>
</evidence>
<keyword evidence="8" id="KW-1185">Reference proteome</keyword>
<evidence type="ECO:0000256" key="6">
    <source>
        <dbReference type="RuleBase" id="RU367044"/>
    </source>
</evidence>